<dbReference type="AlphaFoldDB" id="A0A813NEW3"/>
<dbReference type="InterPro" id="IPR047860">
    <property type="entry name" value="Ribosomal_eS12_CS"/>
</dbReference>
<evidence type="ECO:0000256" key="4">
    <source>
        <dbReference type="RuleBase" id="RU000670"/>
    </source>
</evidence>
<dbReference type="GO" id="GO:0003735">
    <property type="term" value="F:structural constituent of ribosome"/>
    <property type="evidence" value="ECO:0007669"/>
    <property type="project" value="InterPro"/>
</dbReference>
<dbReference type="OrthoDB" id="10249311at2759"/>
<dbReference type="Pfam" id="PF01248">
    <property type="entry name" value="Ribosomal_L7Ae"/>
    <property type="match status" value="1"/>
</dbReference>
<keyword evidence="3 4" id="KW-0687">Ribonucleoprotein</keyword>
<organism evidence="6 7">
    <name type="scientific">Brachionus calyciflorus</name>
    <dbReference type="NCBI Taxonomy" id="104777"/>
    <lineage>
        <taxon>Eukaryota</taxon>
        <taxon>Metazoa</taxon>
        <taxon>Spiralia</taxon>
        <taxon>Gnathifera</taxon>
        <taxon>Rotifera</taxon>
        <taxon>Eurotatoria</taxon>
        <taxon>Monogononta</taxon>
        <taxon>Pseudotrocha</taxon>
        <taxon>Ploima</taxon>
        <taxon>Brachionidae</taxon>
        <taxon>Brachionus</taxon>
    </lineage>
</organism>
<evidence type="ECO:0000256" key="2">
    <source>
        <dbReference type="ARBA" id="ARBA00022980"/>
    </source>
</evidence>
<protein>
    <recommendedName>
        <fullName evidence="4">40S ribosomal protein S12</fullName>
    </recommendedName>
</protein>
<evidence type="ECO:0000256" key="1">
    <source>
        <dbReference type="ARBA" id="ARBA00005824"/>
    </source>
</evidence>
<dbReference type="SUPFAM" id="SSF55315">
    <property type="entry name" value="L30e-like"/>
    <property type="match status" value="1"/>
</dbReference>
<comment type="caution">
    <text evidence="6">The sequence shown here is derived from an EMBL/GenBank/DDBJ whole genome shotgun (WGS) entry which is preliminary data.</text>
</comment>
<name>A0A813NEW3_9BILA</name>
<comment type="similarity">
    <text evidence="1 4">Belongs to the eukaryotic ribosomal protein eS12 family.</text>
</comment>
<evidence type="ECO:0000259" key="5">
    <source>
        <dbReference type="Pfam" id="PF01248"/>
    </source>
</evidence>
<keyword evidence="2 4" id="KW-0689">Ribosomal protein</keyword>
<evidence type="ECO:0000313" key="6">
    <source>
        <dbReference type="EMBL" id="CAF0737693.1"/>
    </source>
</evidence>
<dbReference type="GO" id="GO:0015935">
    <property type="term" value="C:small ribosomal subunit"/>
    <property type="evidence" value="ECO:0007669"/>
    <property type="project" value="UniProtKB-ARBA"/>
</dbReference>
<dbReference type="InterPro" id="IPR004038">
    <property type="entry name" value="Ribosomal_eL8/eL30/eS12/Gad45"/>
</dbReference>
<dbReference type="Proteomes" id="UP000663879">
    <property type="component" value="Unassembled WGS sequence"/>
</dbReference>
<gene>
    <name evidence="6" type="ORF">OXX778_LOCUS3216</name>
</gene>
<feature type="domain" description="Ribosomal protein eL8/eL30/eS12/Gadd45" evidence="5">
    <location>
        <begin position="24"/>
        <end position="117"/>
    </location>
</feature>
<dbReference type="GO" id="GO:0022626">
    <property type="term" value="C:cytosolic ribosome"/>
    <property type="evidence" value="ECO:0007669"/>
    <property type="project" value="UniProtKB-ARBA"/>
</dbReference>
<dbReference type="GO" id="GO:0006412">
    <property type="term" value="P:translation"/>
    <property type="evidence" value="ECO:0007669"/>
    <property type="project" value="InterPro"/>
</dbReference>
<accession>A0A813NEW3</accession>
<proteinExistence type="inferred from homology"/>
<evidence type="ECO:0000256" key="3">
    <source>
        <dbReference type="ARBA" id="ARBA00023274"/>
    </source>
</evidence>
<dbReference type="FunFam" id="3.30.1330.30:FF:000005">
    <property type="entry name" value="40S ribosomal protein S12"/>
    <property type="match status" value="1"/>
</dbReference>
<dbReference type="InterPro" id="IPR000530">
    <property type="entry name" value="Ribosomal_eS12"/>
</dbReference>
<dbReference type="InterPro" id="IPR029064">
    <property type="entry name" value="Ribosomal_eL30-like_sf"/>
</dbReference>
<evidence type="ECO:0000313" key="7">
    <source>
        <dbReference type="Proteomes" id="UP000663879"/>
    </source>
</evidence>
<sequence>MADMEGDEQPQQQEVVGDMDINEALRRVLKAAIVADGLVRGIREAAKALDKRRAHLCILATNCQEPMYIKLVEALCNEHNIPLLKVDDNKKLGEWSGLCKIDKEGKARKVVGCACVVVTAWGEENEGHFFLKDYIKKNSK</sequence>
<dbReference type="EMBL" id="CAJNOC010000278">
    <property type="protein sequence ID" value="CAF0737693.1"/>
    <property type="molecule type" value="Genomic_DNA"/>
</dbReference>
<reference evidence="6" key="1">
    <citation type="submission" date="2021-02" db="EMBL/GenBank/DDBJ databases">
        <authorList>
            <person name="Nowell W R."/>
        </authorList>
    </citation>
    <scope>NUCLEOTIDE SEQUENCE</scope>
    <source>
        <strain evidence="6">Ploen Becks lab</strain>
    </source>
</reference>
<keyword evidence="7" id="KW-1185">Reference proteome</keyword>
<dbReference type="Gene3D" id="3.30.1330.30">
    <property type="match status" value="1"/>
</dbReference>
<dbReference type="PRINTS" id="PR00972">
    <property type="entry name" value="RIBSOMALS12E"/>
</dbReference>
<dbReference type="PROSITE" id="PS01189">
    <property type="entry name" value="RIBOSOMAL_S12E"/>
    <property type="match status" value="1"/>
</dbReference>
<dbReference type="PANTHER" id="PTHR11843">
    <property type="entry name" value="40S RIBOSOMAL PROTEIN S12"/>
    <property type="match status" value="1"/>
</dbReference>